<keyword evidence="2" id="KW-1185">Reference proteome</keyword>
<sequence length="207" mass="22938">MSQKYSSAFSIGDHAALSLDRFGADTPYGVIDGILFYGPQVRYRVSLFVNDGPKSKPSAFRHEGRPVDGFIEDDLCAVTDQYVPHVGHVGRYEPVESLVLPCAFQMGQLVAINWSGMEDAQDPFNVPVMVTGVRYEEGKVLYDVSLQRKHYTDGSMCIDTSTTYGRLIGDSLSGIDSIFIKPLDGWPEDEWSIIQRSVPQVGDDVPH</sequence>
<proteinExistence type="predicted"/>
<protein>
    <submittedName>
        <fullName evidence="1">Uncharacterized protein</fullName>
    </submittedName>
</protein>
<dbReference type="EMBL" id="KY448244">
    <property type="protein sequence ID" value="AQT28533.1"/>
    <property type="molecule type" value="Genomic_DNA"/>
</dbReference>
<accession>A0A1S6L2Y5</accession>
<name>A0A1S6L2Y5_9CAUD</name>
<evidence type="ECO:0000313" key="2">
    <source>
        <dbReference type="Proteomes" id="UP000221250"/>
    </source>
</evidence>
<reference evidence="1 2" key="1">
    <citation type="submission" date="2017-01" db="EMBL/GenBank/DDBJ databases">
        <authorList>
            <person name="Mah S.A."/>
            <person name="Swanson W.J."/>
            <person name="Moy G.W."/>
            <person name="Vacquier V.D."/>
        </authorList>
    </citation>
    <scope>NUCLEOTIDE SEQUENCE [LARGE SCALE GENOMIC DNA]</scope>
</reference>
<organism evidence="1 2">
    <name type="scientific">Erwinia phage vB_EamM_Yoloswag</name>
    <dbReference type="NCBI Taxonomy" id="1958956"/>
    <lineage>
        <taxon>Viruses</taxon>
        <taxon>Duplodnaviria</taxon>
        <taxon>Heunggongvirae</taxon>
        <taxon>Uroviricota</taxon>
        <taxon>Caudoviricetes</taxon>
        <taxon>Yoloswagvirus</taxon>
        <taxon>Yoloswagvirus yoloswag</taxon>
    </lineage>
</organism>
<evidence type="ECO:0000313" key="1">
    <source>
        <dbReference type="EMBL" id="AQT28533.1"/>
    </source>
</evidence>
<dbReference type="Proteomes" id="UP000221250">
    <property type="component" value="Segment"/>
</dbReference>
<gene>
    <name evidence="1" type="ORF">YOLOSWAG_49</name>
</gene>